<dbReference type="PROSITE" id="PS51257">
    <property type="entry name" value="PROKAR_LIPOPROTEIN"/>
    <property type="match status" value="1"/>
</dbReference>
<accession>A0A1M6WW85</accession>
<dbReference type="Gene3D" id="1.25.40.390">
    <property type="match status" value="1"/>
</dbReference>
<dbReference type="Pfam" id="PF12771">
    <property type="entry name" value="SusD-like_2"/>
    <property type="match status" value="1"/>
</dbReference>
<organism evidence="1 2">
    <name type="scientific">Xylanibacter ruminicola</name>
    <name type="common">Prevotella ruminicola</name>
    <dbReference type="NCBI Taxonomy" id="839"/>
    <lineage>
        <taxon>Bacteria</taxon>
        <taxon>Pseudomonadati</taxon>
        <taxon>Bacteroidota</taxon>
        <taxon>Bacteroidia</taxon>
        <taxon>Bacteroidales</taxon>
        <taxon>Prevotellaceae</taxon>
        <taxon>Xylanibacter</taxon>
    </lineage>
</organism>
<dbReference type="SUPFAM" id="SSF48452">
    <property type="entry name" value="TPR-like"/>
    <property type="match status" value="1"/>
</dbReference>
<protein>
    <submittedName>
        <fullName evidence="1">Starch-binding associating with outer membrane</fullName>
    </submittedName>
</protein>
<dbReference type="RefSeq" id="WP_073209832.1">
    <property type="nucleotide sequence ID" value="NZ_FRBD01000018.1"/>
</dbReference>
<dbReference type="AlphaFoldDB" id="A0A1M6WW85"/>
<dbReference type="OrthoDB" id="1387301at2"/>
<name>A0A1M6WW85_XYLRU</name>
<evidence type="ECO:0000313" key="2">
    <source>
        <dbReference type="Proteomes" id="UP000184130"/>
    </source>
</evidence>
<dbReference type="Proteomes" id="UP000184130">
    <property type="component" value="Unassembled WGS sequence"/>
</dbReference>
<dbReference type="InterPro" id="IPR011990">
    <property type="entry name" value="TPR-like_helical_dom_sf"/>
</dbReference>
<evidence type="ECO:0000313" key="1">
    <source>
        <dbReference type="EMBL" id="SHK97997.1"/>
    </source>
</evidence>
<reference evidence="1 2" key="1">
    <citation type="submission" date="2016-11" db="EMBL/GenBank/DDBJ databases">
        <authorList>
            <person name="Jaros S."/>
            <person name="Januszkiewicz K."/>
            <person name="Wedrychowicz H."/>
        </authorList>
    </citation>
    <scope>NUCLEOTIDE SEQUENCE [LARGE SCALE GENOMIC DNA]</scope>
    <source>
        <strain evidence="1 2">KHT3</strain>
    </source>
</reference>
<sequence length="530" mass="60140">MKNIIKYTLVGSLCFTAAACSDQEALNVNPNVASNVPSNMIMNAAEKWTVDNIYDNWFSGRQCLVYSQQWSQRNYTEEDRYQIRESVNNSYFKYMYMGLNNFQKVISMNTDEATKNASSAYGANANQIAAAMIMKVWLADLMTDTWGSIPYSEALKLESDNVLYAKYDDQKDLYAQLMKELTEAVEMIDESEVAFTSGDVIYDGDASKWKKFGNSLKCRLAVHMSKVDSNWKSYIQQALQSGVFESNDDAAKFQYSASGTEYCKFYEGFFVDRRNDFAINKTLADLLKGQRDTLNAKSHPWEGVIDPRIHVYTVDDGKWNGMAVATQTGIQARLFTQDGVKSWYADQPPVLSKTYAVPLMTYAELKFIIGEYNDFSVDDYKEGVEASIDYWYNVMGATPDADEVAAYVEAVCKNVNAEAYAIQKYIDLYTNGTEAWTEIRRTGYPEQIVRPGEICAVYKTDSGQVPYEFTPLSEVKGDIISRVKYPTDESTLNSESWKAAVAKLQDGTNNYYSKMFWDVRTSTYDHPANK</sequence>
<proteinExistence type="predicted"/>
<gene>
    <name evidence="1" type="ORF">SAMN05216463_11833</name>
</gene>
<dbReference type="InterPro" id="IPR041662">
    <property type="entry name" value="SusD-like_2"/>
</dbReference>
<dbReference type="EMBL" id="FRBD01000018">
    <property type="protein sequence ID" value="SHK97997.1"/>
    <property type="molecule type" value="Genomic_DNA"/>
</dbReference>